<dbReference type="PANTHER" id="PTHR30582">
    <property type="entry name" value="L,D-TRANSPEPTIDASE"/>
    <property type="match status" value="1"/>
</dbReference>
<dbReference type="EMBL" id="CP032228">
    <property type="protein sequence ID" value="QFI64639.1"/>
    <property type="molecule type" value="Genomic_DNA"/>
</dbReference>
<dbReference type="GO" id="GO:0016740">
    <property type="term" value="F:transferase activity"/>
    <property type="evidence" value="ECO:0007669"/>
    <property type="project" value="UniProtKB-KW"/>
</dbReference>
<dbReference type="Gene3D" id="2.40.440.10">
    <property type="entry name" value="L,D-transpeptidase catalytic domain-like"/>
    <property type="match status" value="1"/>
</dbReference>
<evidence type="ECO:0000256" key="6">
    <source>
        <dbReference type="ARBA" id="ARBA00023316"/>
    </source>
</evidence>
<dbReference type="InterPro" id="IPR005490">
    <property type="entry name" value="LD_TPept_cat_dom"/>
</dbReference>
<dbReference type="InterPro" id="IPR002477">
    <property type="entry name" value="Peptidoglycan-bd-like"/>
</dbReference>
<dbReference type="PROSITE" id="PS52029">
    <property type="entry name" value="LD_TPASE"/>
    <property type="match status" value="1"/>
</dbReference>
<dbReference type="SUPFAM" id="SSF141523">
    <property type="entry name" value="L,D-transpeptidase catalytic domain-like"/>
    <property type="match status" value="1"/>
</dbReference>
<evidence type="ECO:0000256" key="2">
    <source>
        <dbReference type="ARBA" id="ARBA00005992"/>
    </source>
</evidence>
<proteinExistence type="inferred from homology"/>
<accession>A0A222EZ13</accession>
<evidence type="ECO:0000256" key="4">
    <source>
        <dbReference type="ARBA" id="ARBA00022960"/>
    </source>
</evidence>
<evidence type="ECO:0000313" key="10">
    <source>
        <dbReference type="Proteomes" id="UP000325385"/>
    </source>
</evidence>
<dbReference type="Pfam" id="PF01471">
    <property type="entry name" value="PG_binding_1"/>
    <property type="match status" value="1"/>
</dbReference>
<evidence type="ECO:0000313" key="9">
    <source>
        <dbReference type="EMBL" id="QFI64639.1"/>
    </source>
</evidence>
<dbReference type="AlphaFoldDB" id="A0A222EZ13"/>
<evidence type="ECO:0000256" key="7">
    <source>
        <dbReference type="PROSITE-ProRule" id="PRU01373"/>
    </source>
</evidence>
<name>A0A222EZ13_9SPHN</name>
<evidence type="ECO:0000256" key="5">
    <source>
        <dbReference type="ARBA" id="ARBA00022984"/>
    </source>
</evidence>
<dbReference type="UniPathway" id="UPA00219"/>
<evidence type="ECO:0000256" key="3">
    <source>
        <dbReference type="ARBA" id="ARBA00022679"/>
    </source>
</evidence>
<dbReference type="GO" id="GO:0071555">
    <property type="term" value="P:cell wall organization"/>
    <property type="evidence" value="ECO:0007669"/>
    <property type="project" value="UniProtKB-UniRule"/>
</dbReference>
<organism evidence="9 10">
    <name type="scientific">Qipengyuania flava</name>
    <dbReference type="NCBI Taxonomy" id="192812"/>
    <lineage>
        <taxon>Bacteria</taxon>
        <taxon>Pseudomonadati</taxon>
        <taxon>Pseudomonadota</taxon>
        <taxon>Alphaproteobacteria</taxon>
        <taxon>Sphingomonadales</taxon>
        <taxon>Erythrobacteraceae</taxon>
        <taxon>Qipengyuania</taxon>
    </lineage>
</organism>
<dbReference type="CDD" id="cd16913">
    <property type="entry name" value="YkuD_like"/>
    <property type="match status" value="1"/>
</dbReference>
<dbReference type="Pfam" id="PF03734">
    <property type="entry name" value="YkuD"/>
    <property type="match status" value="1"/>
</dbReference>
<dbReference type="Gene3D" id="1.10.101.10">
    <property type="entry name" value="PGBD-like superfamily/PGBD"/>
    <property type="match status" value="1"/>
</dbReference>
<evidence type="ECO:0000259" key="8">
    <source>
        <dbReference type="PROSITE" id="PS52029"/>
    </source>
</evidence>
<keyword evidence="5 7" id="KW-0573">Peptidoglycan synthesis</keyword>
<gene>
    <name evidence="9" type="ORF">D0Y83_04830</name>
</gene>
<keyword evidence="4 7" id="KW-0133">Cell shape</keyword>
<protein>
    <submittedName>
        <fullName evidence="9">Murein L,D-transpeptidase</fullName>
    </submittedName>
</protein>
<dbReference type="Proteomes" id="UP000325385">
    <property type="component" value="Chromosome"/>
</dbReference>
<dbReference type="PANTHER" id="PTHR30582:SF30">
    <property type="entry name" value="BLR4375 PROTEIN"/>
    <property type="match status" value="1"/>
</dbReference>
<keyword evidence="6 7" id="KW-0961">Cell wall biogenesis/degradation</keyword>
<comment type="similarity">
    <text evidence="2">Belongs to the YkuD family.</text>
</comment>
<sequence length="281" mass="30345">MLAAQVMLDRSRHSPGVIDGLMGGNTMRAIQHFRRARGLPAEGSIDPQLMRSLINSQGGEIFQTYTITRDDVDGPFFRVPDAMSAMAALERVGWTSPQELIADRFHMDQDLLRALNPEADFSRVGTRITIVAHREETLPSQVARIEVRKSDNSVVAFDERGNILASYPATVGSAQFPSPSGSMEVVAVAPDANYTFDPSGREWGPDETLIVPPGPNNPVGGIWIDLSKPGYGIHGSPDPQLIGKTASHGCVRLTNWDAKELADAVRQGTRVVFANQAGGAS</sequence>
<dbReference type="InterPro" id="IPR038063">
    <property type="entry name" value="Transpep_catalytic_dom"/>
</dbReference>
<dbReference type="SUPFAM" id="SSF47090">
    <property type="entry name" value="PGBD-like"/>
    <property type="match status" value="1"/>
</dbReference>
<dbReference type="GO" id="GO:0008360">
    <property type="term" value="P:regulation of cell shape"/>
    <property type="evidence" value="ECO:0007669"/>
    <property type="project" value="UniProtKB-UniRule"/>
</dbReference>
<feature type="domain" description="L,D-TPase catalytic" evidence="8">
    <location>
        <begin position="143"/>
        <end position="274"/>
    </location>
</feature>
<feature type="active site" description="Nucleophile" evidence="7">
    <location>
        <position position="250"/>
    </location>
</feature>
<dbReference type="GO" id="GO:0071972">
    <property type="term" value="F:peptidoglycan L,D-transpeptidase activity"/>
    <property type="evidence" value="ECO:0007669"/>
    <property type="project" value="TreeGrafter"/>
</dbReference>
<dbReference type="InterPro" id="IPR050979">
    <property type="entry name" value="LD-transpeptidase"/>
</dbReference>
<reference evidence="10" key="1">
    <citation type="submission" date="2018-09" db="EMBL/GenBank/DDBJ databases">
        <title>Nocardia yunnanensis sp. nov., an actinomycete isolated from a soil sample.</title>
        <authorList>
            <person name="Zhang J."/>
        </authorList>
    </citation>
    <scope>NUCLEOTIDE SEQUENCE [LARGE SCALE GENOMIC DNA]</scope>
    <source>
        <strain evidence="10">21-3</strain>
    </source>
</reference>
<dbReference type="GO" id="GO:0005576">
    <property type="term" value="C:extracellular region"/>
    <property type="evidence" value="ECO:0007669"/>
    <property type="project" value="TreeGrafter"/>
</dbReference>
<dbReference type="GO" id="GO:0018104">
    <property type="term" value="P:peptidoglycan-protein cross-linking"/>
    <property type="evidence" value="ECO:0007669"/>
    <property type="project" value="TreeGrafter"/>
</dbReference>
<keyword evidence="3" id="KW-0808">Transferase</keyword>
<dbReference type="InterPro" id="IPR036365">
    <property type="entry name" value="PGBD-like_sf"/>
</dbReference>
<evidence type="ECO:0000256" key="1">
    <source>
        <dbReference type="ARBA" id="ARBA00004752"/>
    </source>
</evidence>
<dbReference type="RefSeq" id="WP_063512444.1">
    <property type="nucleotide sequence ID" value="NZ_JAGHQS010000001.1"/>
</dbReference>
<dbReference type="KEGG" id="efv:CHH26_14300"/>
<dbReference type="InterPro" id="IPR036366">
    <property type="entry name" value="PGBDSf"/>
</dbReference>
<feature type="active site" description="Proton donor/acceptor" evidence="7">
    <location>
        <position position="234"/>
    </location>
</feature>
<comment type="pathway">
    <text evidence="1 7">Cell wall biogenesis; peptidoglycan biosynthesis.</text>
</comment>